<dbReference type="PROSITE" id="PS50156">
    <property type="entry name" value="SSD"/>
    <property type="match status" value="1"/>
</dbReference>
<dbReference type="InterPro" id="IPR004869">
    <property type="entry name" value="MMPL_dom"/>
</dbReference>
<keyword evidence="6 7" id="KW-0472">Membrane</keyword>
<dbReference type="InterPro" id="IPR000731">
    <property type="entry name" value="SSD"/>
</dbReference>
<feature type="domain" description="SSD" evidence="8">
    <location>
        <begin position="584"/>
        <end position="712"/>
    </location>
</feature>
<keyword evidence="10" id="KW-1185">Reference proteome</keyword>
<sequence>MANVRPSRWLRIGIPAVLVLIWLIGGSVGGPYFGKIDEVATNDQSSFLPSSAEGTQVQERLGDFLGTESIPAVVVVTADSALIETQLADLQTLADDVADVDGVGEVSPPIPSEDGEAVQIFVPIDATGEVSDVVADVRAVVQADVGDGLEAWVTGPAGFTADLVKGFLGIDGILLITALAAVFVILVVVYRSPLLPILVLLTSVFALCVALLTVWWLAKAGIFLLNGQVQGILFILVIGAATDYALLYVARFREAVGSGQSRWQATVTAWKGAFEPIIASGGTVIAGLLCLLLSDLASNRALGPIASIGIAFAVLSALTFLPALLALFGRAAFWPFIPKDAGVALPERFDADPATAMDAHPVKGLWARQARFVARRARTVWIVCTVVLLAASVGVLQLKADGVPASDLVLGTSEARDGQAALAEHFPAGSGSPVYVIVPEDELADALTVLGDSDGVDSVAIASADSPTGQATIALEDGAPVVTAQGPPGTPAPEPTVSDGDVMLVGTLTDAADSIAAEDTVRDLRAAYADAVPDALVGGSTALDVDTNDTSIRDRTVIIPVILLVILIILMLLLRAVLAPVLLILSVVVSFGAALGVSALVFNHVFDFPGADPAVPLYGFVFLVALGVDYNIFLMSRVREESRVHGTRPGILRGLVATGGVITSAGLVLAATFAALGVIPILFLAQLAFIVAFGVLLDTFVVRSLLVPAVTYDIGRAIWWPSRLARADAEPPASADEDIPVDRLTRAEYRATLET</sequence>
<name>A0A498C4J8_9MICO</name>
<dbReference type="InterPro" id="IPR050545">
    <property type="entry name" value="Mycobact_MmpL"/>
</dbReference>
<dbReference type="RefSeq" id="WP_121059631.1">
    <property type="nucleotide sequence ID" value="NZ_RCDB01000003.1"/>
</dbReference>
<evidence type="ECO:0000256" key="5">
    <source>
        <dbReference type="ARBA" id="ARBA00022989"/>
    </source>
</evidence>
<feature type="transmembrane region" description="Helical" evidence="7">
    <location>
        <begin position="167"/>
        <end position="190"/>
    </location>
</feature>
<gene>
    <name evidence="9" type="ORF">C7474_2033</name>
</gene>
<feature type="transmembrane region" description="Helical" evidence="7">
    <location>
        <begin position="655"/>
        <end position="675"/>
    </location>
</feature>
<dbReference type="GO" id="GO:0005886">
    <property type="term" value="C:plasma membrane"/>
    <property type="evidence" value="ECO:0007669"/>
    <property type="project" value="UniProtKB-SubCell"/>
</dbReference>
<dbReference type="SUPFAM" id="SSF82866">
    <property type="entry name" value="Multidrug efflux transporter AcrB transmembrane domain"/>
    <property type="match status" value="2"/>
</dbReference>
<keyword evidence="4 7" id="KW-0812">Transmembrane</keyword>
<protein>
    <submittedName>
        <fullName evidence="9">RND superfamily putative drug exporter</fullName>
    </submittedName>
</protein>
<dbReference type="Proteomes" id="UP000273158">
    <property type="component" value="Unassembled WGS sequence"/>
</dbReference>
<evidence type="ECO:0000256" key="3">
    <source>
        <dbReference type="ARBA" id="ARBA00022475"/>
    </source>
</evidence>
<evidence type="ECO:0000256" key="6">
    <source>
        <dbReference type="ARBA" id="ARBA00023136"/>
    </source>
</evidence>
<feature type="transmembrane region" description="Helical" evidence="7">
    <location>
        <begin position="681"/>
        <end position="702"/>
    </location>
</feature>
<dbReference type="PANTHER" id="PTHR33406">
    <property type="entry name" value="MEMBRANE PROTEIN MJ1562-RELATED"/>
    <property type="match status" value="1"/>
</dbReference>
<feature type="transmembrane region" description="Helical" evidence="7">
    <location>
        <begin position="197"/>
        <end position="218"/>
    </location>
</feature>
<dbReference type="Gene3D" id="1.20.1640.10">
    <property type="entry name" value="Multidrug efflux transporter AcrB transmembrane domain"/>
    <property type="match status" value="2"/>
</dbReference>
<feature type="transmembrane region" description="Helical" evidence="7">
    <location>
        <begin position="230"/>
        <end position="252"/>
    </location>
</feature>
<feature type="transmembrane region" description="Helical" evidence="7">
    <location>
        <begin position="306"/>
        <end position="329"/>
    </location>
</feature>
<evidence type="ECO:0000313" key="9">
    <source>
        <dbReference type="EMBL" id="RLK47451.1"/>
    </source>
</evidence>
<evidence type="ECO:0000259" key="8">
    <source>
        <dbReference type="PROSITE" id="PS50156"/>
    </source>
</evidence>
<evidence type="ECO:0000256" key="7">
    <source>
        <dbReference type="SAM" id="Phobius"/>
    </source>
</evidence>
<proteinExistence type="inferred from homology"/>
<feature type="transmembrane region" description="Helical" evidence="7">
    <location>
        <begin position="273"/>
        <end position="294"/>
    </location>
</feature>
<accession>A0A498C4J8</accession>
<reference evidence="9 10" key="1">
    <citation type="journal article" date="2015" name="Stand. Genomic Sci.">
        <title>Genomic Encyclopedia of Bacterial and Archaeal Type Strains, Phase III: the genomes of soil and plant-associated and newly described type strains.</title>
        <authorList>
            <person name="Whitman W.B."/>
            <person name="Woyke T."/>
            <person name="Klenk H.P."/>
            <person name="Zhou Y."/>
            <person name="Lilburn T.G."/>
            <person name="Beck B.J."/>
            <person name="De Vos P."/>
            <person name="Vandamme P."/>
            <person name="Eisen J.A."/>
            <person name="Garrity G."/>
            <person name="Hugenholtz P."/>
            <person name="Kyrpides N.C."/>
        </authorList>
    </citation>
    <scope>NUCLEOTIDE SEQUENCE [LARGE SCALE GENOMIC DNA]</scope>
    <source>
        <strain evidence="9 10">S2T63</strain>
    </source>
</reference>
<organism evidence="9 10">
    <name type="scientific">Microbacterium telephonicum</name>
    <dbReference type="NCBI Taxonomy" id="1714841"/>
    <lineage>
        <taxon>Bacteria</taxon>
        <taxon>Bacillati</taxon>
        <taxon>Actinomycetota</taxon>
        <taxon>Actinomycetes</taxon>
        <taxon>Micrococcales</taxon>
        <taxon>Microbacteriaceae</taxon>
        <taxon>Microbacterium</taxon>
    </lineage>
</organism>
<comment type="subcellular location">
    <subcellularLocation>
        <location evidence="1">Cell membrane</location>
        <topology evidence="1">Multi-pass membrane protein</topology>
    </subcellularLocation>
</comment>
<evidence type="ECO:0000256" key="1">
    <source>
        <dbReference type="ARBA" id="ARBA00004651"/>
    </source>
</evidence>
<feature type="transmembrane region" description="Helical" evidence="7">
    <location>
        <begin position="581"/>
        <end position="602"/>
    </location>
</feature>
<dbReference type="EMBL" id="RCDB01000003">
    <property type="protein sequence ID" value="RLK47451.1"/>
    <property type="molecule type" value="Genomic_DNA"/>
</dbReference>
<feature type="transmembrane region" description="Helical" evidence="7">
    <location>
        <begin position="379"/>
        <end position="398"/>
    </location>
</feature>
<keyword evidence="3" id="KW-1003">Cell membrane</keyword>
<dbReference type="AlphaFoldDB" id="A0A498C4J8"/>
<feature type="transmembrane region" description="Helical" evidence="7">
    <location>
        <begin position="557"/>
        <end position="574"/>
    </location>
</feature>
<feature type="transmembrane region" description="Helical" evidence="7">
    <location>
        <begin position="12"/>
        <end position="33"/>
    </location>
</feature>
<dbReference type="PANTHER" id="PTHR33406:SF6">
    <property type="entry name" value="MEMBRANE PROTEIN YDGH-RELATED"/>
    <property type="match status" value="1"/>
</dbReference>
<dbReference type="OrthoDB" id="2365435at2"/>
<evidence type="ECO:0000256" key="2">
    <source>
        <dbReference type="ARBA" id="ARBA00010157"/>
    </source>
</evidence>
<keyword evidence="5 7" id="KW-1133">Transmembrane helix</keyword>
<comment type="caution">
    <text evidence="9">The sequence shown here is derived from an EMBL/GenBank/DDBJ whole genome shotgun (WGS) entry which is preliminary data.</text>
</comment>
<feature type="transmembrane region" description="Helical" evidence="7">
    <location>
        <begin position="614"/>
        <end position="634"/>
    </location>
</feature>
<evidence type="ECO:0000256" key="4">
    <source>
        <dbReference type="ARBA" id="ARBA00022692"/>
    </source>
</evidence>
<comment type="similarity">
    <text evidence="2">Belongs to the resistance-nodulation-cell division (RND) (TC 2.A.6) family. MmpL subfamily.</text>
</comment>
<evidence type="ECO:0000313" key="10">
    <source>
        <dbReference type="Proteomes" id="UP000273158"/>
    </source>
</evidence>
<dbReference type="Pfam" id="PF03176">
    <property type="entry name" value="MMPL"/>
    <property type="match status" value="2"/>
</dbReference>